<name>A0AAV0B2I1_PHAPC</name>
<evidence type="ECO:0000313" key="1">
    <source>
        <dbReference type="EMBL" id="CAH7675723.1"/>
    </source>
</evidence>
<accession>A0AAV0B2I1</accession>
<sequence>MIAKNAAVLVDDDHHLRMRSNNSKKIMIMMTRTYSIDTMLLNSNSIRCSSTYRIICYPRQTGRWEGLKLVIKTLESFELLPLVIIWGQNTEALPGGELQQHVQLKLSRRRTSAKLLKYYPLDQGWGIGLWS</sequence>
<dbReference type="AlphaFoldDB" id="A0AAV0B2I1"/>
<dbReference type="Proteomes" id="UP001153365">
    <property type="component" value="Unassembled WGS sequence"/>
</dbReference>
<keyword evidence="2" id="KW-1185">Reference proteome</keyword>
<reference evidence="1" key="1">
    <citation type="submission" date="2022-06" db="EMBL/GenBank/DDBJ databases">
        <authorList>
            <consortium name="SYNGENTA / RWTH Aachen University"/>
        </authorList>
    </citation>
    <scope>NUCLEOTIDE SEQUENCE</scope>
</reference>
<proteinExistence type="predicted"/>
<protein>
    <submittedName>
        <fullName evidence="1">Uncharacterized protein</fullName>
    </submittedName>
</protein>
<comment type="caution">
    <text evidence="1">The sequence shown here is derived from an EMBL/GenBank/DDBJ whole genome shotgun (WGS) entry which is preliminary data.</text>
</comment>
<organism evidence="1 2">
    <name type="scientific">Phakopsora pachyrhizi</name>
    <name type="common">Asian soybean rust disease fungus</name>
    <dbReference type="NCBI Taxonomy" id="170000"/>
    <lineage>
        <taxon>Eukaryota</taxon>
        <taxon>Fungi</taxon>
        <taxon>Dikarya</taxon>
        <taxon>Basidiomycota</taxon>
        <taxon>Pucciniomycotina</taxon>
        <taxon>Pucciniomycetes</taxon>
        <taxon>Pucciniales</taxon>
        <taxon>Phakopsoraceae</taxon>
        <taxon>Phakopsora</taxon>
    </lineage>
</organism>
<dbReference type="EMBL" id="CALTRL010002416">
    <property type="protein sequence ID" value="CAH7675723.1"/>
    <property type="molecule type" value="Genomic_DNA"/>
</dbReference>
<evidence type="ECO:0000313" key="2">
    <source>
        <dbReference type="Proteomes" id="UP001153365"/>
    </source>
</evidence>
<gene>
    <name evidence="1" type="ORF">PPACK8108_LOCUS10755</name>
</gene>